<feature type="region of interest" description="Disordered" evidence="1">
    <location>
        <begin position="919"/>
        <end position="1007"/>
    </location>
</feature>
<dbReference type="EMBL" id="KV407456">
    <property type="protein sequence ID" value="KZF24633.1"/>
    <property type="molecule type" value="Genomic_DNA"/>
</dbReference>
<feature type="compositionally biased region" description="Basic and acidic residues" evidence="1">
    <location>
        <begin position="295"/>
        <end position="306"/>
    </location>
</feature>
<evidence type="ECO:0000256" key="1">
    <source>
        <dbReference type="SAM" id="MobiDB-lite"/>
    </source>
</evidence>
<feature type="compositionally biased region" description="Polar residues" evidence="1">
    <location>
        <begin position="273"/>
        <end position="287"/>
    </location>
</feature>
<dbReference type="OMA" id="MHANIEA"/>
<dbReference type="Proteomes" id="UP000076632">
    <property type="component" value="Unassembled WGS sequence"/>
</dbReference>
<feature type="compositionally biased region" description="Polar residues" evidence="1">
    <location>
        <begin position="920"/>
        <end position="930"/>
    </location>
</feature>
<reference evidence="2 3" key="1">
    <citation type="journal article" date="2016" name="Fungal Biol.">
        <title>The genome of Xylona heveae provides a window into fungal endophytism.</title>
        <authorList>
            <person name="Gazis R."/>
            <person name="Kuo A."/>
            <person name="Riley R."/>
            <person name="LaButti K."/>
            <person name="Lipzen A."/>
            <person name="Lin J."/>
            <person name="Amirebrahimi M."/>
            <person name="Hesse C.N."/>
            <person name="Spatafora J.W."/>
            <person name="Henrissat B."/>
            <person name="Hainaut M."/>
            <person name="Grigoriev I.V."/>
            <person name="Hibbett D.S."/>
        </authorList>
    </citation>
    <scope>NUCLEOTIDE SEQUENCE [LARGE SCALE GENOMIC DNA]</scope>
    <source>
        <strain evidence="2 3">TC161</strain>
    </source>
</reference>
<feature type="compositionally biased region" description="Polar residues" evidence="1">
    <location>
        <begin position="830"/>
        <end position="840"/>
    </location>
</feature>
<feature type="compositionally biased region" description="Low complexity" evidence="1">
    <location>
        <begin position="30"/>
        <end position="43"/>
    </location>
</feature>
<evidence type="ECO:0000313" key="3">
    <source>
        <dbReference type="Proteomes" id="UP000076632"/>
    </source>
</evidence>
<feature type="compositionally biased region" description="Basic residues" evidence="1">
    <location>
        <begin position="608"/>
        <end position="623"/>
    </location>
</feature>
<feature type="region of interest" description="Disordered" evidence="1">
    <location>
        <begin position="340"/>
        <end position="372"/>
    </location>
</feature>
<dbReference type="AlphaFoldDB" id="A0A165IAQ0"/>
<feature type="region of interest" description="Disordered" evidence="1">
    <location>
        <begin position="598"/>
        <end position="653"/>
    </location>
</feature>
<dbReference type="InParanoid" id="A0A165IAQ0"/>
<feature type="compositionally biased region" description="Polar residues" evidence="1">
    <location>
        <begin position="356"/>
        <end position="368"/>
    </location>
</feature>
<dbReference type="OrthoDB" id="5341904at2759"/>
<feature type="region of interest" description="Disordered" evidence="1">
    <location>
        <begin position="713"/>
        <end position="750"/>
    </location>
</feature>
<feature type="region of interest" description="Disordered" evidence="1">
    <location>
        <begin position="825"/>
        <end position="897"/>
    </location>
</feature>
<protein>
    <submittedName>
        <fullName evidence="2">Uncharacterized protein</fullName>
    </submittedName>
</protein>
<feature type="region of interest" description="Disordered" evidence="1">
    <location>
        <begin position="1"/>
        <end position="86"/>
    </location>
</feature>
<proteinExistence type="predicted"/>
<name>A0A165IAQ0_XYLHT</name>
<dbReference type="RefSeq" id="XP_018190188.1">
    <property type="nucleotide sequence ID" value="XM_018330943.1"/>
</dbReference>
<feature type="compositionally biased region" description="Polar residues" evidence="1">
    <location>
        <begin position="70"/>
        <end position="79"/>
    </location>
</feature>
<feature type="region of interest" description="Disordered" evidence="1">
    <location>
        <begin position="163"/>
        <end position="202"/>
    </location>
</feature>
<keyword evidence="3" id="KW-1185">Reference proteome</keyword>
<evidence type="ECO:0000313" key="2">
    <source>
        <dbReference type="EMBL" id="KZF24633.1"/>
    </source>
</evidence>
<feature type="region of interest" description="Disordered" evidence="1">
    <location>
        <begin position="212"/>
        <end position="231"/>
    </location>
</feature>
<feature type="compositionally biased region" description="Polar residues" evidence="1">
    <location>
        <begin position="1"/>
        <end position="29"/>
    </location>
</feature>
<feature type="region of interest" description="Disordered" evidence="1">
    <location>
        <begin position="273"/>
        <end position="325"/>
    </location>
</feature>
<dbReference type="GeneID" id="28896080"/>
<accession>A0A165IAQ0</accession>
<feature type="compositionally biased region" description="Low complexity" evidence="1">
    <location>
        <begin position="970"/>
        <end position="998"/>
    </location>
</feature>
<gene>
    <name evidence="2" type="ORF">L228DRAFT_237545</name>
</gene>
<feature type="compositionally biased region" description="Low complexity" evidence="1">
    <location>
        <begin position="736"/>
        <end position="750"/>
    </location>
</feature>
<organism evidence="2 3">
    <name type="scientific">Xylona heveae (strain CBS 132557 / TC161)</name>
    <dbReference type="NCBI Taxonomy" id="1328760"/>
    <lineage>
        <taxon>Eukaryota</taxon>
        <taxon>Fungi</taxon>
        <taxon>Dikarya</taxon>
        <taxon>Ascomycota</taxon>
        <taxon>Pezizomycotina</taxon>
        <taxon>Xylonomycetes</taxon>
        <taxon>Xylonales</taxon>
        <taxon>Xylonaceae</taxon>
        <taxon>Xylona</taxon>
    </lineage>
</organism>
<sequence>MGNAQSSPAGKPQNKLSKPRTNSSPNNILAPSAKPSPVSSVRSTPERALDEKDEELGITHQGTRDEPSNESEMLQSRRQSIAPCGDEDSVCISPVEIMNDPLESAQISELSLIARRNSMPPRIVQARTSTALLRGSIGDFPYSYKLPLPEGIDESTRLFREMRTKPSDDELTTMLSEDERRRSASMSPSRRNSLRTPGIATRDCIDDILRKQPPVPELPLSMKSKTPIQSSTQASINALDLAEPIVFSASGKDTPCGTEYSHLGGLRPRTLFVTNGAASPDSGSQTPRRFVSTEVKGDQRDNHAPHFESPLKAVTGSPSGGIDNSKVASKRLIERLSSLENQQSCATPQGRPSAPTAESRSAGKQNGKSAEEQSLFRADALQALEDVMNGSRPSSAAPLNQADAPHAIVRGRRLVDVPNRTDSGYGSQLSLLSMEREAKTASPSNEMLTVMKAPSRAPPSPPVDVSPTFGHDSAVDAAPSERPGQAIVSREAQGRIVAAAAAHMAREVSEENYSQQQVQNVPPLLKAQDIIPTSDVLPTPAESLHIPPVPSDLALKHKERLKRYPTSNHLPHTFPSLDYSGSKENFINLAPVADPLTFPSPSSDAKRPGLKKSKSLFSFHRRQKSTDGQVSEPKSRKKNPQQDPVTGISDFGTVARSLGHSPYDIAMSGPMPRPRLTDANRAQSALTPFRISTAMPRQKRVNGMTQEAAAAVSQGKANVARSKSFSRPRSIHGDADSWSSPSPVSSAPVPRPVSMAAAVFPPVSAAADAPPVPALPAASALPKAAHAPLPVSMSAEPSPTSSTSTLHLMPPAALRSIKRPTSMYAGIPTVSKSPAPSANSARPKLSRPNSMYAGIPTVPELSVPSEDSVPPMTSARPKLPRPKSMVEPSTTSTTSTLHLMPPAARRSVKRPTSMYAGIPTVSNPSATSLNPARPAQKVVANPTPQDKAAAPLRRASPALNRRSYHGRTGSAASSSSSAVTVAPATPATPAAAPAAPAVIPRSQTPGQQRVQARGLINVGDRPHSMIEASTRSGPGEHVLGRYEGGLHYGYEPGRGIGGSAGTRGLRTSASRKSMYWATGYGIDLSDVPVFVELPVSAQ</sequence>
<feature type="compositionally biased region" description="Low complexity" evidence="1">
    <location>
        <begin position="948"/>
        <end position="961"/>
    </location>
</feature>